<reference evidence="1" key="1">
    <citation type="submission" date="2020-06" db="EMBL/GenBank/DDBJ databases">
        <authorList>
            <person name="Dong N."/>
        </authorList>
    </citation>
    <scope>NUCLEOTIDE SEQUENCE</scope>
    <source>
        <strain evidence="1">R655-4</strain>
    </source>
</reference>
<reference evidence="1" key="2">
    <citation type="journal article" date="2022" name="Sci. Total Environ.">
        <title>Prevalence, transmission, and molecular epidemiology of tet(X)-positive bacteria among humans, animals, and environmental niches in China: An epidemiological, and genomic-based study.</title>
        <authorList>
            <person name="Dong N."/>
            <person name="Zeng Y."/>
            <person name="Cai C."/>
            <person name="Sun C."/>
            <person name="Lu J."/>
            <person name="Liu C."/>
            <person name="Zhou H."/>
            <person name="Sun Q."/>
            <person name="Shu L."/>
            <person name="Wang H."/>
            <person name="Wang Y."/>
            <person name="Wang S."/>
            <person name="Wu C."/>
            <person name="Chan E.W."/>
            <person name="Chen G."/>
            <person name="Shen Z."/>
            <person name="Chen S."/>
            <person name="Zhang R."/>
        </authorList>
    </citation>
    <scope>NUCLEOTIDE SEQUENCE</scope>
    <source>
        <strain evidence="1">R655-4</strain>
    </source>
</reference>
<dbReference type="Proteomes" id="UP001170959">
    <property type="component" value="Unassembled WGS sequence"/>
</dbReference>
<gene>
    <name evidence="1" type="ORF">HX001_04040</name>
</gene>
<dbReference type="RefSeq" id="WP_286491980.1">
    <property type="nucleotide sequence ID" value="NZ_JACAGJ010000002.1"/>
</dbReference>
<protein>
    <submittedName>
        <fullName evidence="1">Uncharacterized protein</fullName>
    </submittedName>
</protein>
<evidence type="ECO:0000313" key="1">
    <source>
        <dbReference type="EMBL" id="MDM1071661.1"/>
    </source>
</evidence>
<evidence type="ECO:0000313" key="2">
    <source>
        <dbReference type="Proteomes" id="UP001170959"/>
    </source>
</evidence>
<comment type="caution">
    <text evidence="1">The sequence shown here is derived from an EMBL/GenBank/DDBJ whole genome shotgun (WGS) entry which is preliminary data.</text>
</comment>
<proteinExistence type="predicted"/>
<sequence length="69" mass="7906">MENVTSLEQLKPKMQMGDFDLVAEMINAPSREAAKMRLRRGDEQALNALKTLIEKRESIVKEFQNGNNQ</sequence>
<dbReference type="EMBL" id="JACAGJ010000002">
    <property type="protein sequence ID" value="MDM1071661.1"/>
    <property type="molecule type" value="Genomic_DNA"/>
</dbReference>
<organism evidence="1 2">
    <name type="scientific">Empedobacter brevis</name>
    <dbReference type="NCBI Taxonomy" id="247"/>
    <lineage>
        <taxon>Bacteria</taxon>
        <taxon>Pseudomonadati</taxon>
        <taxon>Bacteroidota</taxon>
        <taxon>Flavobacteriia</taxon>
        <taxon>Flavobacteriales</taxon>
        <taxon>Weeksellaceae</taxon>
        <taxon>Empedobacter</taxon>
    </lineage>
</organism>
<dbReference type="AlphaFoldDB" id="A0AAJ1V6I2"/>
<name>A0AAJ1V6I2_9FLAO</name>
<accession>A0AAJ1V6I2</accession>